<evidence type="ECO:0000313" key="9">
    <source>
        <dbReference type="Proteomes" id="UP000284763"/>
    </source>
</evidence>
<comment type="caution">
    <text evidence="8">The sequence shown here is derived from an EMBL/GenBank/DDBJ whole genome shotgun (WGS) entry which is preliminary data.</text>
</comment>
<evidence type="ECO:0000313" key="8">
    <source>
        <dbReference type="EMBL" id="RQD81652.1"/>
    </source>
</evidence>
<accession>A0A424YS86</accession>
<proteinExistence type="inferred from homology"/>
<keyword evidence="2" id="KW-0813">Transport</keyword>
<dbReference type="GO" id="GO:0006754">
    <property type="term" value="P:ATP biosynthetic process"/>
    <property type="evidence" value="ECO:0007669"/>
    <property type="project" value="UniProtKB-KW"/>
</dbReference>
<keyword evidence="7" id="KW-0066">ATP synthesis</keyword>
<dbReference type="Proteomes" id="UP000284763">
    <property type="component" value="Unassembled WGS sequence"/>
</dbReference>
<evidence type="ECO:0000256" key="2">
    <source>
        <dbReference type="ARBA" id="ARBA00022448"/>
    </source>
</evidence>
<keyword evidence="3" id="KW-1003">Cell membrane</keyword>
<gene>
    <name evidence="8" type="ORF">D5R95_07930</name>
</gene>
<dbReference type="InterPro" id="IPR038495">
    <property type="entry name" value="ATPase_E_C"/>
</dbReference>
<feature type="non-terminal residue" evidence="8">
    <location>
        <position position="1"/>
    </location>
</feature>
<protein>
    <submittedName>
        <fullName evidence="8">V-type ATP synthase subunit E</fullName>
    </submittedName>
</protein>
<name>A0A424YS86_9EURY</name>
<organism evidence="8 9">
    <name type="scientific">Methanosalsum natronophilum</name>
    <dbReference type="NCBI Taxonomy" id="768733"/>
    <lineage>
        <taxon>Archaea</taxon>
        <taxon>Methanobacteriati</taxon>
        <taxon>Methanobacteriota</taxon>
        <taxon>Stenosarchaea group</taxon>
        <taxon>Methanomicrobia</taxon>
        <taxon>Methanosarcinales</taxon>
        <taxon>Methanosarcinaceae</taxon>
        <taxon>Methanosalsum</taxon>
    </lineage>
</organism>
<keyword evidence="6" id="KW-0472">Membrane</keyword>
<dbReference type="GO" id="GO:0046961">
    <property type="term" value="F:proton-transporting ATPase activity, rotational mechanism"/>
    <property type="evidence" value="ECO:0007669"/>
    <property type="project" value="InterPro"/>
</dbReference>
<comment type="similarity">
    <text evidence="1">Belongs to the V-ATPase E subunit family.</text>
</comment>
<dbReference type="InterPro" id="IPR002842">
    <property type="entry name" value="ATPase_V1_Esu"/>
</dbReference>
<evidence type="ECO:0000256" key="3">
    <source>
        <dbReference type="ARBA" id="ARBA00022475"/>
    </source>
</evidence>
<dbReference type="Pfam" id="PF01991">
    <property type="entry name" value="vATP-synt_E"/>
    <property type="match status" value="1"/>
</dbReference>
<evidence type="ECO:0000256" key="6">
    <source>
        <dbReference type="ARBA" id="ARBA00023136"/>
    </source>
</evidence>
<dbReference type="EMBL" id="QZAB01000502">
    <property type="protein sequence ID" value="RQD81652.1"/>
    <property type="molecule type" value="Genomic_DNA"/>
</dbReference>
<dbReference type="AlphaFoldDB" id="A0A424YS86"/>
<dbReference type="GO" id="GO:0033178">
    <property type="term" value="C:proton-transporting two-sector ATPase complex, catalytic domain"/>
    <property type="evidence" value="ECO:0007669"/>
    <property type="project" value="InterPro"/>
</dbReference>
<keyword evidence="5" id="KW-0406">Ion transport</keyword>
<sequence>IDCVGGVIIEDEDGKVRLDYTYESILKEVNERSLKEISDILFG</sequence>
<dbReference type="SUPFAM" id="SSF160527">
    <property type="entry name" value="V-type ATPase subunit E-like"/>
    <property type="match status" value="1"/>
</dbReference>
<evidence type="ECO:0000256" key="5">
    <source>
        <dbReference type="ARBA" id="ARBA00023065"/>
    </source>
</evidence>
<evidence type="ECO:0000256" key="4">
    <source>
        <dbReference type="ARBA" id="ARBA00022781"/>
    </source>
</evidence>
<reference evidence="8 9" key="1">
    <citation type="submission" date="2018-08" db="EMBL/GenBank/DDBJ databases">
        <title>The metabolism and importance of syntrophic acetate oxidation coupled to methane or sulfide production in haloalkaline environments.</title>
        <authorList>
            <person name="Timmers P.H.A."/>
            <person name="Vavourakis C.D."/>
            <person name="Sorokin D.Y."/>
            <person name="Sinninghe Damste J.S."/>
            <person name="Muyzer G."/>
            <person name="Stams A.J.M."/>
            <person name="Plugge C.M."/>
        </authorList>
    </citation>
    <scope>NUCLEOTIDE SEQUENCE [LARGE SCALE GENOMIC DNA]</scope>
    <source>
        <strain evidence="8">MSAO_Arc3</strain>
    </source>
</reference>
<evidence type="ECO:0000256" key="7">
    <source>
        <dbReference type="ARBA" id="ARBA00023310"/>
    </source>
</evidence>
<dbReference type="Gene3D" id="3.30.2320.30">
    <property type="entry name" value="ATP synthase, E subunit, C-terminal"/>
    <property type="match status" value="1"/>
</dbReference>
<evidence type="ECO:0000256" key="1">
    <source>
        <dbReference type="ARBA" id="ARBA00005901"/>
    </source>
</evidence>
<keyword evidence="4" id="KW-0375">Hydrogen ion transport</keyword>